<comment type="caution">
    <text evidence="1">The sequence shown here is derived from an EMBL/GenBank/DDBJ whole genome shotgun (WGS) entry which is preliminary data.</text>
</comment>
<dbReference type="Proteomes" id="UP000280395">
    <property type="component" value="Unassembled WGS sequence"/>
</dbReference>
<name>A0A3M5UHA6_PSESX</name>
<dbReference type="AlphaFoldDB" id="A0A3M5UHA6"/>
<proteinExistence type="predicted"/>
<gene>
    <name evidence="1" type="ORF">ALP29_04469</name>
</gene>
<sequence>MQELNVQEVEAVSGAGIFGAIQGLIYGMESGTIEGAQIGRGEIGSAVASVTVGIGAGVKGFFDGLFRSWW</sequence>
<reference evidence="1 2" key="1">
    <citation type="submission" date="2018-08" db="EMBL/GenBank/DDBJ databases">
        <title>Recombination of ecologically and evolutionarily significant loci maintains genetic cohesion in the Pseudomonas syringae species complex.</title>
        <authorList>
            <person name="Dillon M."/>
            <person name="Thakur S."/>
            <person name="Almeida R.N.D."/>
            <person name="Weir B.S."/>
            <person name="Guttman D.S."/>
        </authorList>
    </citation>
    <scope>NUCLEOTIDE SEQUENCE [LARGE SCALE GENOMIC DNA]</scope>
    <source>
        <strain evidence="1 2">ICMP 14479</strain>
    </source>
</reference>
<organism evidence="1 2">
    <name type="scientific">Pseudomonas syringae pv. avii</name>
    <dbReference type="NCBI Taxonomy" id="663959"/>
    <lineage>
        <taxon>Bacteria</taxon>
        <taxon>Pseudomonadati</taxon>
        <taxon>Pseudomonadota</taxon>
        <taxon>Gammaproteobacteria</taxon>
        <taxon>Pseudomonadales</taxon>
        <taxon>Pseudomonadaceae</taxon>
        <taxon>Pseudomonas</taxon>
        <taxon>Pseudomonas syringae</taxon>
    </lineage>
</organism>
<evidence type="ECO:0008006" key="3">
    <source>
        <dbReference type="Google" id="ProtNLM"/>
    </source>
</evidence>
<dbReference type="EMBL" id="RBUA01001337">
    <property type="protein sequence ID" value="RMU45149.1"/>
    <property type="molecule type" value="Genomic_DNA"/>
</dbReference>
<protein>
    <recommendedName>
        <fullName evidence="3">Bacteriocin</fullName>
    </recommendedName>
</protein>
<dbReference type="RefSeq" id="WP_122301307.1">
    <property type="nucleotide sequence ID" value="NZ_RBUA01001337.1"/>
</dbReference>
<accession>A0A3M5UHA6</accession>
<evidence type="ECO:0000313" key="2">
    <source>
        <dbReference type="Proteomes" id="UP000280395"/>
    </source>
</evidence>
<evidence type="ECO:0000313" key="1">
    <source>
        <dbReference type="EMBL" id="RMU45149.1"/>
    </source>
</evidence>